<feature type="domain" description="Solute-binding protein family 3/N-terminal" evidence="3">
    <location>
        <begin position="41"/>
        <end position="258"/>
    </location>
</feature>
<sequence length="262" mass="27397">MAQSHKALALVSVLSALALTACESTAGTNPDGSINLVNDGQLTVCTNPPYKPFEFEEGGKIVGFDADIARAIADDMGVDLNMASTGFEGIDSAASLITGQCDIAFSGITVTEERKSKMDFTIPYLDDNLALLVPADSEITGVDQLAGVRTGAQQATSGEDYATEAGADVVQYEDAALMLSSLQTGQVDAVVANISIVSAALAEDDSLKLATEIETGEQIAGTVSTANPAMLEQANKTIQELKDTGELSRLQEQWLGLDNEQK</sequence>
<dbReference type="SMART" id="SM00062">
    <property type="entry name" value="PBPb"/>
    <property type="match status" value="1"/>
</dbReference>
<dbReference type="Proteomes" id="UP000600171">
    <property type="component" value="Unassembled WGS sequence"/>
</dbReference>
<protein>
    <submittedName>
        <fullName evidence="4">Basic amino acid ABC transporter substrate-binding protein</fullName>
    </submittedName>
</protein>
<dbReference type="CDD" id="cd13530">
    <property type="entry name" value="PBP2_peptides_like"/>
    <property type="match status" value="1"/>
</dbReference>
<organism evidence="4 5">
    <name type="scientific">Rothia aerolata</name>
    <dbReference type="NCBI Taxonomy" id="1812262"/>
    <lineage>
        <taxon>Bacteria</taxon>
        <taxon>Bacillati</taxon>
        <taxon>Actinomycetota</taxon>
        <taxon>Actinomycetes</taxon>
        <taxon>Micrococcales</taxon>
        <taxon>Micrococcaceae</taxon>
        <taxon>Rothia</taxon>
    </lineage>
</organism>
<keyword evidence="1 2" id="KW-0732">Signal</keyword>
<dbReference type="EMBL" id="BMDC01000001">
    <property type="protein sequence ID" value="GGH60944.1"/>
    <property type="molecule type" value="Genomic_DNA"/>
</dbReference>
<dbReference type="SUPFAM" id="SSF53850">
    <property type="entry name" value="Periplasmic binding protein-like II"/>
    <property type="match status" value="1"/>
</dbReference>
<dbReference type="RefSeq" id="WP_188359159.1">
    <property type="nucleotide sequence ID" value="NZ_BMDC01000001.1"/>
</dbReference>
<comment type="caution">
    <text evidence="4">The sequence shown here is derived from an EMBL/GenBank/DDBJ whole genome shotgun (WGS) entry which is preliminary data.</text>
</comment>
<evidence type="ECO:0000259" key="3">
    <source>
        <dbReference type="SMART" id="SM00062"/>
    </source>
</evidence>
<evidence type="ECO:0000256" key="2">
    <source>
        <dbReference type="SAM" id="SignalP"/>
    </source>
</evidence>
<evidence type="ECO:0000313" key="5">
    <source>
        <dbReference type="Proteomes" id="UP000600171"/>
    </source>
</evidence>
<name>A0A917IRX5_9MICC</name>
<evidence type="ECO:0000256" key="1">
    <source>
        <dbReference type="ARBA" id="ARBA00022729"/>
    </source>
</evidence>
<evidence type="ECO:0000313" key="4">
    <source>
        <dbReference type="EMBL" id="GGH60944.1"/>
    </source>
</evidence>
<dbReference type="InterPro" id="IPR001638">
    <property type="entry name" value="Solute-binding_3/MltF_N"/>
</dbReference>
<keyword evidence="5" id="KW-1185">Reference proteome</keyword>
<feature type="chain" id="PRO_5037962321" evidence="2">
    <location>
        <begin position="27"/>
        <end position="262"/>
    </location>
</feature>
<dbReference type="PANTHER" id="PTHR35936:SF17">
    <property type="entry name" value="ARGININE-BINDING EXTRACELLULAR PROTEIN ARTP"/>
    <property type="match status" value="1"/>
</dbReference>
<proteinExistence type="predicted"/>
<dbReference type="Gene3D" id="3.40.190.10">
    <property type="entry name" value="Periplasmic binding protein-like II"/>
    <property type="match status" value="2"/>
</dbReference>
<gene>
    <name evidence="4" type="ORF">GCM10007359_09640</name>
</gene>
<dbReference type="PANTHER" id="PTHR35936">
    <property type="entry name" value="MEMBRANE-BOUND LYTIC MUREIN TRANSGLYCOSYLASE F"/>
    <property type="match status" value="1"/>
</dbReference>
<dbReference type="PROSITE" id="PS51257">
    <property type="entry name" value="PROKAR_LIPOPROTEIN"/>
    <property type="match status" value="1"/>
</dbReference>
<dbReference type="Pfam" id="PF00497">
    <property type="entry name" value="SBP_bac_3"/>
    <property type="match status" value="1"/>
</dbReference>
<feature type="signal peptide" evidence="2">
    <location>
        <begin position="1"/>
        <end position="26"/>
    </location>
</feature>
<dbReference type="AlphaFoldDB" id="A0A917IRX5"/>
<accession>A0A917IRX5</accession>
<reference evidence="4 5" key="1">
    <citation type="journal article" date="2014" name="Int. J. Syst. Evol. Microbiol.">
        <title>Complete genome sequence of Corynebacterium casei LMG S-19264T (=DSM 44701T), isolated from a smear-ripened cheese.</title>
        <authorList>
            <consortium name="US DOE Joint Genome Institute (JGI-PGF)"/>
            <person name="Walter F."/>
            <person name="Albersmeier A."/>
            <person name="Kalinowski J."/>
            <person name="Ruckert C."/>
        </authorList>
    </citation>
    <scope>NUCLEOTIDE SEQUENCE [LARGE SCALE GENOMIC DNA]</scope>
    <source>
        <strain evidence="4 5">CCM 8669</strain>
    </source>
</reference>